<evidence type="ECO:0000256" key="2">
    <source>
        <dbReference type="ARBA" id="ARBA00004906"/>
    </source>
</evidence>
<feature type="compositionally biased region" description="Low complexity" evidence="9">
    <location>
        <begin position="187"/>
        <end position="197"/>
    </location>
</feature>
<protein>
    <recommendedName>
        <fullName evidence="3">RING-type E3 ubiquitin transferase</fullName>
        <ecNumber evidence="3">2.3.2.27</ecNumber>
    </recommendedName>
</protein>
<evidence type="ECO:0000256" key="1">
    <source>
        <dbReference type="ARBA" id="ARBA00000900"/>
    </source>
</evidence>
<comment type="caution">
    <text evidence="11">The sequence shown here is derived from an EMBL/GenBank/DDBJ whole genome shotgun (WGS) entry which is preliminary data.</text>
</comment>
<feature type="region of interest" description="Disordered" evidence="9">
    <location>
        <begin position="523"/>
        <end position="555"/>
    </location>
</feature>
<dbReference type="PROSITE" id="PS51292">
    <property type="entry name" value="ZF_RING_CH"/>
    <property type="match status" value="1"/>
</dbReference>
<comment type="catalytic activity">
    <reaction evidence="1">
        <text>S-ubiquitinyl-[E2 ubiquitin-conjugating enzyme]-L-cysteine + [acceptor protein]-L-lysine = [E2 ubiquitin-conjugating enzyme]-L-cysteine + N(6)-ubiquitinyl-[acceptor protein]-L-lysine.</text>
        <dbReference type="EC" id="2.3.2.27"/>
    </reaction>
</comment>
<feature type="compositionally biased region" description="Low complexity" evidence="9">
    <location>
        <begin position="148"/>
        <end position="166"/>
    </location>
</feature>
<evidence type="ECO:0000256" key="7">
    <source>
        <dbReference type="ARBA" id="ARBA00022786"/>
    </source>
</evidence>
<evidence type="ECO:0000256" key="4">
    <source>
        <dbReference type="ARBA" id="ARBA00022679"/>
    </source>
</evidence>
<proteinExistence type="predicted"/>
<reference evidence="11 12" key="2">
    <citation type="journal article" date="2023" name="Mol. Biol. Evol.">
        <title>Genomics of Secondarily Temperate Adaptation in the Only Non-Antarctic Icefish.</title>
        <authorList>
            <person name="Rivera-Colon A.G."/>
            <person name="Rayamajhi N."/>
            <person name="Minhas B.F."/>
            <person name="Madrigal G."/>
            <person name="Bilyk K.T."/>
            <person name="Yoon V."/>
            <person name="Hune M."/>
            <person name="Gregory S."/>
            <person name="Cheng C.H.C."/>
            <person name="Catchen J.M."/>
        </authorList>
    </citation>
    <scope>NUCLEOTIDE SEQUENCE [LARGE SCALE GENOMIC DNA]</scope>
    <source>
        <strain evidence="11">JMC-PN-2008</strain>
    </source>
</reference>
<comment type="pathway">
    <text evidence="2">Protein modification; protein ubiquitination.</text>
</comment>
<dbReference type="GO" id="GO:0061630">
    <property type="term" value="F:ubiquitin protein ligase activity"/>
    <property type="evidence" value="ECO:0007669"/>
    <property type="project" value="UniProtKB-EC"/>
</dbReference>
<feature type="compositionally biased region" description="Acidic residues" evidence="9">
    <location>
        <begin position="791"/>
        <end position="801"/>
    </location>
</feature>
<evidence type="ECO:0000256" key="3">
    <source>
        <dbReference type="ARBA" id="ARBA00012483"/>
    </source>
</evidence>
<organism evidence="11 12">
    <name type="scientific">Eleginops maclovinus</name>
    <name type="common">Patagonian blennie</name>
    <name type="synonym">Eleginus maclovinus</name>
    <dbReference type="NCBI Taxonomy" id="56733"/>
    <lineage>
        <taxon>Eukaryota</taxon>
        <taxon>Metazoa</taxon>
        <taxon>Chordata</taxon>
        <taxon>Craniata</taxon>
        <taxon>Vertebrata</taxon>
        <taxon>Euteleostomi</taxon>
        <taxon>Actinopterygii</taxon>
        <taxon>Neopterygii</taxon>
        <taxon>Teleostei</taxon>
        <taxon>Neoteleostei</taxon>
        <taxon>Acanthomorphata</taxon>
        <taxon>Eupercaria</taxon>
        <taxon>Perciformes</taxon>
        <taxon>Notothenioidei</taxon>
        <taxon>Eleginopidae</taxon>
        <taxon>Eleginops</taxon>
    </lineage>
</organism>
<feature type="region of interest" description="Disordered" evidence="9">
    <location>
        <begin position="1"/>
        <end position="100"/>
    </location>
</feature>
<feature type="compositionally biased region" description="Low complexity" evidence="9">
    <location>
        <begin position="453"/>
        <end position="475"/>
    </location>
</feature>
<dbReference type="EC" id="2.3.2.27" evidence="3"/>
<evidence type="ECO:0000313" key="12">
    <source>
        <dbReference type="Proteomes" id="UP001346869"/>
    </source>
</evidence>
<dbReference type="AlphaFoldDB" id="A0AAN7Y9L5"/>
<feature type="region of interest" description="Disordered" evidence="9">
    <location>
        <begin position="187"/>
        <end position="475"/>
    </location>
</feature>
<feature type="compositionally biased region" description="Acidic residues" evidence="9">
    <location>
        <begin position="529"/>
        <end position="554"/>
    </location>
</feature>
<feature type="domain" description="RING-CH-type" evidence="10">
    <location>
        <begin position="635"/>
        <end position="705"/>
    </location>
</feature>
<reference evidence="11 12" key="1">
    <citation type="journal article" date="2023" name="Genes (Basel)">
        <title>Chromosome-Level Genome Assembly and Circadian Gene Repertoire of the Patagonia Blennie Eleginops maclovinus-The Closest Ancestral Proxy of Antarctic Cryonotothenioids.</title>
        <authorList>
            <person name="Cheng C.C."/>
            <person name="Rivera-Colon A.G."/>
            <person name="Minhas B.F."/>
            <person name="Wilson L."/>
            <person name="Rayamajhi N."/>
            <person name="Vargas-Chacoff L."/>
            <person name="Catchen J.M."/>
        </authorList>
    </citation>
    <scope>NUCLEOTIDE SEQUENCE [LARGE SCALE GENOMIC DNA]</scope>
    <source>
        <strain evidence="11">JMC-PN-2008</strain>
    </source>
</reference>
<dbReference type="SMART" id="SM00744">
    <property type="entry name" value="RINGv"/>
    <property type="match status" value="1"/>
</dbReference>
<feature type="compositionally biased region" description="Low complexity" evidence="9">
    <location>
        <begin position="12"/>
        <end position="42"/>
    </location>
</feature>
<keyword evidence="4" id="KW-0808">Transferase</keyword>
<keyword evidence="8" id="KW-0862">Zinc</keyword>
<feature type="compositionally biased region" description="Polar residues" evidence="9">
    <location>
        <begin position="223"/>
        <end position="241"/>
    </location>
</feature>
<keyword evidence="12" id="KW-1185">Reference proteome</keyword>
<keyword evidence="7" id="KW-0833">Ubl conjugation pathway</keyword>
<dbReference type="Proteomes" id="UP001346869">
    <property type="component" value="Unassembled WGS sequence"/>
</dbReference>
<feature type="region of interest" description="Disordered" evidence="9">
    <location>
        <begin position="123"/>
        <end position="174"/>
    </location>
</feature>
<evidence type="ECO:0000256" key="6">
    <source>
        <dbReference type="ARBA" id="ARBA00022771"/>
    </source>
</evidence>
<feature type="compositionally biased region" description="Low complexity" evidence="9">
    <location>
        <begin position="315"/>
        <end position="335"/>
    </location>
</feature>
<dbReference type="SUPFAM" id="SSF57850">
    <property type="entry name" value="RING/U-box"/>
    <property type="match status" value="1"/>
</dbReference>
<feature type="compositionally biased region" description="Low complexity" evidence="9">
    <location>
        <begin position="59"/>
        <end position="92"/>
    </location>
</feature>
<sequence>MDSRSRRLPFCLPSSRSSYTSSPTVSSSSLSSSRLYSRDSVLNNDRLPRASSAYKTDLDNQSSRLLSSSRDYSSTDSRSSSWKLPSSLTTSSRSYDRPWAESSLSSRSKLTDSEARLGMRSGLLNVTDDGDSKRAKMSYSNRGLYSRTPSTSVTGSTYSSTGLSSGRATSEKQKDTYDSSWSSCRLLSRSSSSSSSSNPLYRRELETKNDPALSSLGERRNRTTGLASSLYPTDRVTSTYAQGARPKETTYSPSFSSSSYSSSARESSLNSHLSPSSSYRSSPLVRDSTRTPSRFLSSSSTLHSSPEPTRNPVPSSNISSSYSSHTSRFATALPRPEAPLPARPAPEGGESDSRSSTRRLLSRLFSRRSSQDSSSGSSSVRSLDDDSPSTGGESVDSEEGARVSSVEPIVGGSESGLGSLRNRRADLAPIQEINDGHRSSQAPSRTTQWREPGVGSSNTTTSSSSGGGSSYSWLSSSLRGRCPPLLSRLRRHTLGENAHSAAAGLEEGYSRPQHLLRRWDDHENKVTQEDDDDNDDDGEDDDDEEEEEEDDDEGAVGLEAFSAGHPCRLEGETLPELEDAAVDFPPHRRVYDNLAAHMGALGAVGQLDGQKEKPVVSADQEKLRKIKERLLLEDSDEEEGDLCRICQMGEESVTNPLIQPCRCIGSLQYVHQDCIKRWLRSKIGSGTNLEAIATCELCKEKLRLNIDNFDIQELYRTHVQSEYDEFISSGLYLVVLLHFCEQRFSDVLGAVDAAGLFNLVRILHEHMDNLEIPNGESDEELRDNRPSIDFSDLDDDLEEEY</sequence>
<feature type="compositionally biased region" description="Low complexity" evidence="9">
    <location>
        <begin position="362"/>
        <end position="381"/>
    </location>
</feature>
<dbReference type="Gene3D" id="3.30.40.10">
    <property type="entry name" value="Zinc/RING finger domain, C3HC4 (zinc finger)"/>
    <property type="match status" value="1"/>
</dbReference>
<dbReference type="InterPro" id="IPR013083">
    <property type="entry name" value="Znf_RING/FYVE/PHD"/>
</dbReference>
<evidence type="ECO:0000256" key="8">
    <source>
        <dbReference type="ARBA" id="ARBA00022833"/>
    </source>
</evidence>
<evidence type="ECO:0000259" key="10">
    <source>
        <dbReference type="PROSITE" id="PS51292"/>
    </source>
</evidence>
<dbReference type="PANTHER" id="PTHR14471:SF1">
    <property type="entry name" value="E3 UBIQUITIN-PROTEIN LIGASE MARCHF7"/>
    <property type="match status" value="1"/>
</dbReference>
<dbReference type="Pfam" id="PF12906">
    <property type="entry name" value="RINGv"/>
    <property type="match status" value="1"/>
</dbReference>
<gene>
    <name evidence="11" type="ORF">PBY51_019137</name>
</gene>
<accession>A0AAN7Y9L5</accession>
<dbReference type="InterPro" id="IPR052297">
    <property type="entry name" value="RING-CH-type_E3_ubiq-ligase"/>
</dbReference>
<feature type="compositionally biased region" description="Low complexity" evidence="9">
    <location>
        <begin position="252"/>
        <end position="306"/>
    </location>
</feature>
<dbReference type="InterPro" id="IPR011016">
    <property type="entry name" value="Znf_RING-CH"/>
</dbReference>
<evidence type="ECO:0000313" key="11">
    <source>
        <dbReference type="EMBL" id="KAK5874164.1"/>
    </source>
</evidence>
<evidence type="ECO:0000256" key="9">
    <source>
        <dbReference type="SAM" id="MobiDB-lite"/>
    </source>
</evidence>
<name>A0AAN7Y9L5_ELEMC</name>
<keyword evidence="6" id="KW-0863">Zinc-finger</keyword>
<dbReference type="GO" id="GO:0008270">
    <property type="term" value="F:zinc ion binding"/>
    <property type="evidence" value="ECO:0007669"/>
    <property type="project" value="UniProtKB-KW"/>
</dbReference>
<dbReference type="EMBL" id="JAUZQC010000003">
    <property type="protein sequence ID" value="KAK5874164.1"/>
    <property type="molecule type" value="Genomic_DNA"/>
</dbReference>
<dbReference type="CDD" id="cd16812">
    <property type="entry name" value="RING_CH-C4HC3_MARCH7"/>
    <property type="match status" value="1"/>
</dbReference>
<evidence type="ECO:0000256" key="5">
    <source>
        <dbReference type="ARBA" id="ARBA00022723"/>
    </source>
</evidence>
<feature type="compositionally biased region" description="Polar residues" evidence="9">
    <location>
        <begin position="439"/>
        <end position="449"/>
    </location>
</feature>
<feature type="region of interest" description="Disordered" evidence="9">
    <location>
        <begin position="773"/>
        <end position="801"/>
    </location>
</feature>
<keyword evidence="5" id="KW-0479">Metal-binding</keyword>
<dbReference type="PANTHER" id="PTHR14471">
    <property type="entry name" value="MARCH7/10 E3 UBIQUITIN PROTEIN LIGASE FAMILY MEMBER"/>
    <property type="match status" value="1"/>
</dbReference>